<dbReference type="EMBL" id="PJZK01000061">
    <property type="protein sequence ID" value="PLR42260.1"/>
    <property type="molecule type" value="Genomic_DNA"/>
</dbReference>
<accession>A0A2N5EH48</accession>
<feature type="non-terminal residue" evidence="2">
    <location>
        <position position="86"/>
    </location>
</feature>
<gene>
    <name evidence="2" type="ORF">CYR34_21405</name>
</gene>
<feature type="region of interest" description="Disordered" evidence="1">
    <location>
        <begin position="27"/>
        <end position="86"/>
    </location>
</feature>
<evidence type="ECO:0000256" key="1">
    <source>
        <dbReference type="SAM" id="MobiDB-lite"/>
    </source>
</evidence>
<organism evidence="2 3">
    <name type="scientific">Chimaeribacter arupi</name>
    <dbReference type="NCBI Taxonomy" id="2060066"/>
    <lineage>
        <taxon>Bacteria</taxon>
        <taxon>Pseudomonadati</taxon>
        <taxon>Pseudomonadota</taxon>
        <taxon>Gammaproteobacteria</taxon>
        <taxon>Enterobacterales</taxon>
        <taxon>Yersiniaceae</taxon>
        <taxon>Chimaeribacter</taxon>
    </lineage>
</organism>
<protein>
    <submittedName>
        <fullName evidence="2">Uncharacterized protein</fullName>
    </submittedName>
</protein>
<proteinExistence type="predicted"/>
<name>A0A2N5EH48_9GAMM</name>
<reference evidence="2 3" key="1">
    <citation type="submission" date="2017-12" db="EMBL/GenBank/DDBJ databases">
        <title>Characterization of six clinical isolates of Enterochimera gen. nov., a novel genus of the Yersiniaciae family and the three species Enterochimera arupensis sp. nov., Enterochimera coloradensis sp. nov, and Enterochimera californica sp. nov.</title>
        <authorList>
            <person name="Rossi A."/>
            <person name="Fisher M."/>
        </authorList>
    </citation>
    <scope>NUCLEOTIDE SEQUENCE [LARGE SCALE GENOMIC DNA]</scope>
    <source>
        <strain evidence="2 3">2016Iso1</strain>
    </source>
</reference>
<dbReference type="AlphaFoldDB" id="A0A2N5EH48"/>
<comment type="caution">
    <text evidence="2">The sequence shown here is derived from an EMBL/GenBank/DDBJ whole genome shotgun (WGS) entry which is preliminary data.</text>
</comment>
<sequence>MSYLLFPYIAKNLQLGGGIKLLPTRTQGRVSGQDARERDSHAGSVSVPARLARRPKEGTRCAGNNSAGAPKSAGMQGARAYAPLAR</sequence>
<dbReference type="Proteomes" id="UP000234626">
    <property type="component" value="Unassembled WGS sequence"/>
</dbReference>
<keyword evidence="3" id="KW-1185">Reference proteome</keyword>
<evidence type="ECO:0000313" key="3">
    <source>
        <dbReference type="Proteomes" id="UP000234626"/>
    </source>
</evidence>
<evidence type="ECO:0000313" key="2">
    <source>
        <dbReference type="EMBL" id="PLR42260.1"/>
    </source>
</evidence>